<reference evidence="2" key="1">
    <citation type="submission" date="2022-11" db="UniProtKB">
        <authorList>
            <consortium name="WormBaseParasite"/>
        </authorList>
    </citation>
    <scope>IDENTIFICATION</scope>
</reference>
<dbReference type="Proteomes" id="UP000887540">
    <property type="component" value="Unplaced"/>
</dbReference>
<proteinExistence type="predicted"/>
<sequence>MTIKTDGRKATNKTEPTTTMAVKAITLLAMTTPRNGAINTVMATNMENTTEASGAMEITTDMVKIMDIGGTVMVTMALITDNTEDITIIINHMIINRFLKNFICSLGRIFWATNKPV</sequence>
<evidence type="ECO:0000313" key="1">
    <source>
        <dbReference type="Proteomes" id="UP000887540"/>
    </source>
</evidence>
<organism evidence="1 2">
    <name type="scientific">Acrobeloides nanus</name>
    <dbReference type="NCBI Taxonomy" id="290746"/>
    <lineage>
        <taxon>Eukaryota</taxon>
        <taxon>Metazoa</taxon>
        <taxon>Ecdysozoa</taxon>
        <taxon>Nematoda</taxon>
        <taxon>Chromadorea</taxon>
        <taxon>Rhabditida</taxon>
        <taxon>Tylenchina</taxon>
        <taxon>Cephalobomorpha</taxon>
        <taxon>Cephaloboidea</taxon>
        <taxon>Cephalobidae</taxon>
        <taxon>Acrobeloides</taxon>
    </lineage>
</organism>
<name>A0A914EFG3_9BILA</name>
<dbReference type="WBParaSite" id="ACRNAN_scaffold7885.g19520.t1">
    <property type="protein sequence ID" value="ACRNAN_scaffold7885.g19520.t1"/>
    <property type="gene ID" value="ACRNAN_scaffold7885.g19520"/>
</dbReference>
<evidence type="ECO:0000313" key="2">
    <source>
        <dbReference type="WBParaSite" id="ACRNAN_scaffold7885.g19520.t1"/>
    </source>
</evidence>
<protein>
    <submittedName>
        <fullName evidence="2">Uncharacterized protein</fullName>
    </submittedName>
</protein>
<accession>A0A914EFG3</accession>
<keyword evidence="1" id="KW-1185">Reference proteome</keyword>
<dbReference type="AlphaFoldDB" id="A0A914EFG3"/>